<sequence length="91" mass="9901">MVNLMQRSDSATGHRNDDCAQRHASGNSGAMDGAFYLFQQGTSEQSAELESESDSDSSEDSKEGTELRGCDEDVFEFGDTELEDLVDKEGP</sequence>
<feature type="region of interest" description="Disordered" evidence="1">
    <location>
        <begin position="1"/>
        <end position="91"/>
    </location>
</feature>
<evidence type="ECO:0000313" key="3">
    <source>
        <dbReference type="Proteomes" id="UP001497522"/>
    </source>
</evidence>
<accession>A0ABP1BIK6</accession>
<dbReference type="EMBL" id="OZ023705">
    <property type="protein sequence ID" value="CAK9875433.1"/>
    <property type="molecule type" value="Genomic_DNA"/>
</dbReference>
<proteinExistence type="predicted"/>
<feature type="compositionally biased region" description="Basic and acidic residues" evidence="1">
    <location>
        <begin position="59"/>
        <end position="71"/>
    </location>
</feature>
<protein>
    <submittedName>
        <fullName evidence="2">Uncharacterized protein</fullName>
    </submittedName>
</protein>
<organism evidence="2 3">
    <name type="scientific">Sphagnum jensenii</name>
    <dbReference type="NCBI Taxonomy" id="128206"/>
    <lineage>
        <taxon>Eukaryota</taxon>
        <taxon>Viridiplantae</taxon>
        <taxon>Streptophyta</taxon>
        <taxon>Embryophyta</taxon>
        <taxon>Bryophyta</taxon>
        <taxon>Sphagnophytina</taxon>
        <taxon>Sphagnopsida</taxon>
        <taxon>Sphagnales</taxon>
        <taxon>Sphagnaceae</taxon>
        <taxon>Sphagnum</taxon>
    </lineage>
</organism>
<feature type="compositionally biased region" description="Basic and acidic residues" evidence="1">
    <location>
        <begin position="12"/>
        <end position="21"/>
    </location>
</feature>
<evidence type="ECO:0000313" key="2">
    <source>
        <dbReference type="EMBL" id="CAK9875433.1"/>
    </source>
</evidence>
<name>A0ABP1BIK6_9BRYO</name>
<gene>
    <name evidence="2" type="ORF">CSSPJE1EN2_LOCUS17682</name>
</gene>
<feature type="compositionally biased region" description="Acidic residues" evidence="1">
    <location>
        <begin position="72"/>
        <end position="84"/>
    </location>
</feature>
<evidence type="ECO:0000256" key="1">
    <source>
        <dbReference type="SAM" id="MobiDB-lite"/>
    </source>
</evidence>
<feature type="compositionally biased region" description="Polar residues" evidence="1">
    <location>
        <begin position="1"/>
        <end position="11"/>
    </location>
</feature>
<dbReference type="Proteomes" id="UP001497522">
    <property type="component" value="Chromosome 4"/>
</dbReference>
<reference evidence="2" key="1">
    <citation type="submission" date="2024-03" db="EMBL/GenBank/DDBJ databases">
        <authorList>
            <consortium name="ELIXIR-Norway"/>
            <consortium name="Elixir Norway"/>
        </authorList>
    </citation>
    <scope>NUCLEOTIDE SEQUENCE</scope>
</reference>
<feature type="compositionally biased region" description="Acidic residues" evidence="1">
    <location>
        <begin position="47"/>
        <end position="58"/>
    </location>
</feature>
<keyword evidence="3" id="KW-1185">Reference proteome</keyword>